<reference evidence="1 2" key="2">
    <citation type="submission" date="2020-03" db="EMBL/GenBank/DDBJ databases">
        <authorList>
            <person name="Ichikawa N."/>
            <person name="Kimura A."/>
            <person name="Kitahashi Y."/>
            <person name="Uohara A."/>
        </authorList>
    </citation>
    <scope>NUCLEOTIDE SEQUENCE [LARGE SCALE GENOMIC DNA]</scope>
    <source>
        <strain evidence="1 2">NBRC 108638</strain>
    </source>
</reference>
<dbReference type="EMBL" id="BLPG01000001">
    <property type="protein sequence ID" value="GFJ92863.1"/>
    <property type="molecule type" value="Genomic_DNA"/>
</dbReference>
<evidence type="ECO:0000313" key="1">
    <source>
        <dbReference type="EMBL" id="GFJ92863.1"/>
    </source>
</evidence>
<proteinExistence type="predicted"/>
<sequence length="131" mass="14626">MVSAPRNRLEGIMYGAILVRWGENIPGREAKGLDVFGKAVNRFEELAKQGRVHSHREFFSLTGRQGGFMIVDGELDELMKIVAEEETLTLNTQATAIVADFEIQVFGGGNDHSVQQLMGNYTESMRELGYM</sequence>
<organism evidence="1 2">
    <name type="scientific">Phytohabitans rumicis</name>
    <dbReference type="NCBI Taxonomy" id="1076125"/>
    <lineage>
        <taxon>Bacteria</taxon>
        <taxon>Bacillati</taxon>
        <taxon>Actinomycetota</taxon>
        <taxon>Actinomycetes</taxon>
        <taxon>Micromonosporales</taxon>
        <taxon>Micromonosporaceae</taxon>
    </lineage>
</organism>
<name>A0A6V8L6J6_9ACTN</name>
<evidence type="ECO:0000313" key="2">
    <source>
        <dbReference type="Proteomes" id="UP000482960"/>
    </source>
</evidence>
<protein>
    <submittedName>
        <fullName evidence="1">Uncharacterized protein</fullName>
    </submittedName>
</protein>
<accession>A0A6V8L6J6</accession>
<reference evidence="1 2" key="1">
    <citation type="submission" date="2020-03" db="EMBL/GenBank/DDBJ databases">
        <title>Whole genome shotgun sequence of Phytohabitans rumicis NBRC 108638.</title>
        <authorList>
            <person name="Komaki H."/>
            <person name="Tamura T."/>
        </authorList>
    </citation>
    <scope>NUCLEOTIDE SEQUENCE [LARGE SCALE GENOMIC DNA]</scope>
    <source>
        <strain evidence="1 2">NBRC 108638</strain>
    </source>
</reference>
<gene>
    <name evidence="1" type="ORF">Prum_065050</name>
</gene>
<dbReference type="Proteomes" id="UP000482960">
    <property type="component" value="Unassembled WGS sequence"/>
</dbReference>
<dbReference type="AlphaFoldDB" id="A0A6V8L6J6"/>
<comment type="caution">
    <text evidence="1">The sequence shown here is derived from an EMBL/GenBank/DDBJ whole genome shotgun (WGS) entry which is preliminary data.</text>
</comment>
<keyword evidence="2" id="KW-1185">Reference proteome</keyword>